<feature type="transmembrane region" description="Helical" evidence="1">
    <location>
        <begin position="165"/>
        <end position="182"/>
    </location>
</feature>
<keyword evidence="1" id="KW-0812">Transmembrane</keyword>
<reference evidence="2 3" key="1">
    <citation type="journal article" date="2013" name="PLoS ONE">
        <title>Lactobacillus paracasei comparative genomics: towards species pan-genome definition and exploitation of diversity.</title>
        <authorList>
            <person name="Smokvina T."/>
            <person name="Wels M."/>
            <person name="Polka J."/>
            <person name="Chervaux C."/>
            <person name="Brisse S."/>
            <person name="Boekhorst J."/>
            <person name="van Hylckama Vlieg J.E."/>
            <person name="Siezen R.J."/>
        </authorList>
    </citation>
    <scope>NUCLEOTIDE SEQUENCE [LARGE SCALE GENOMIC DNA]</scope>
    <source>
        <strain evidence="2 3">CNCM I-4270</strain>
    </source>
</reference>
<comment type="caution">
    <text evidence="2">The sequence shown here is derived from an EMBL/GenBank/DDBJ whole genome shotgun (WGS) entry which is preliminary data.</text>
</comment>
<dbReference type="InterPro" id="IPR010288">
    <property type="entry name" value="EcsB_ABC"/>
</dbReference>
<feature type="transmembrane region" description="Helical" evidence="1">
    <location>
        <begin position="102"/>
        <end position="122"/>
    </location>
</feature>
<name>A0A8E0IIY8_LACPA</name>
<dbReference type="AlphaFoldDB" id="A0A8E0IIY8"/>
<gene>
    <name evidence="2" type="ORF">Lpp77_08667</name>
</gene>
<dbReference type="Pfam" id="PF05975">
    <property type="entry name" value="EcsB"/>
    <property type="match status" value="1"/>
</dbReference>
<feature type="transmembrane region" description="Helical" evidence="1">
    <location>
        <begin position="54"/>
        <end position="77"/>
    </location>
</feature>
<proteinExistence type="predicted"/>
<sequence length="183" mass="21064">MVALWRTRLRQHVQEQQKYLRLVFNDHFVLVLLILFGGALYAYSLLVKTLHPSWWLALCLAVIFTALIALGQLATLAQAPDQVFLLPKAEAFSDYLLKARRYSMMLPATLLGFAALAMWPLFAQLGQDPISATVTLLLAVWLFKDLDLWLQLLQRYHLPINWRHPRLVLLVITFAALFLGFYL</sequence>
<accession>A0A8E0IIY8</accession>
<feature type="transmembrane region" description="Helical" evidence="1">
    <location>
        <begin position="134"/>
        <end position="153"/>
    </location>
</feature>
<protein>
    <submittedName>
        <fullName evidence="2">ABC transporter permease</fullName>
    </submittedName>
</protein>
<organism evidence="2 3">
    <name type="scientific">Lacticaseibacillus paracasei subsp. paracasei CNCM I-4270</name>
    <dbReference type="NCBI Taxonomy" id="1256202"/>
    <lineage>
        <taxon>Bacteria</taxon>
        <taxon>Bacillati</taxon>
        <taxon>Bacillota</taxon>
        <taxon>Bacilli</taxon>
        <taxon>Lactobacillales</taxon>
        <taxon>Lactobacillaceae</taxon>
        <taxon>Lacticaseibacillus</taxon>
    </lineage>
</organism>
<dbReference type="Proteomes" id="UP000014249">
    <property type="component" value="Unassembled WGS sequence"/>
</dbReference>
<evidence type="ECO:0000313" key="3">
    <source>
        <dbReference type="Proteomes" id="UP000014249"/>
    </source>
</evidence>
<dbReference type="GO" id="GO:0016020">
    <property type="term" value="C:membrane"/>
    <property type="evidence" value="ECO:0007669"/>
    <property type="project" value="InterPro"/>
</dbReference>
<feature type="non-terminal residue" evidence="2">
    <location>
        <position position="183"/>
    </location>
</feature>
<feature type="transmembrane region" description="Helical" evidence="1">
    <location>
        <begin position="20"/>
        <end position="42"/>
    </location>
</feature>
<keyword evidence="1" id="KW-0472">Membrane</keyword>
<dbReference type="EMBL" id="ANJX01000242">
    <property type="protein sequence ID" value="EPC53601.1"/>
    <property type="molecule type" value="Genomic_DNA"/>
</dbReference>
<evidence type="ECO:0000256" key="1">
    <source>
        <dbReference type="SAM" id="Phobius"/>
    </source>
</evidence>
<evidence type="ECO:0000313" key="2">
    <source>
        <dbReference type="EMBL" id="EPC53601.1"/>
    </source>
</evidence>
<keyword evidence="1" id="KW-1133">Transmembrane helix</keyword>